<dbReference type="Pfam" id="PF04314">
    <property type="entry name" value="PCuAC"/>
    <property type="match status" value="1"/>
</dbReference>
<dbReference type="PANTHER" id="PTHR36302">
    <property type="entry name" value="BLR7088 PROTEIN"/>
    <property type="match status" value="1"/>
</dbReference>
<sequence>MFNKVKKLILAFIILIILYVSIAMEHYQMNHITSEIMINDPWVRLAPTNASVLGLFMQINNNTNHDIKLLSVNAGDYKRIELHRTVAQDDIMKMVKQEFMIIPAKGKLHLKPGSWHIMLISPKLVLHKGDIVMFELIFDNGLTKIVHAEVRIGKKTIDNHHSTEVYH</sequence>
<dbReference type="STRING" id="412965.COSY_0690"/>
<dbReference type="InterPro" id="IPR007410">
    <property type="entry name" value="LpqE-like"/>
</dbReference>
<protein>
    <recommendedName>
        <fullName evidence="3">Copper chaperone PCu(A)C</fullName>
    </recommendedName>
</protein>
<dbReference type="InterPro" id="IPR036182">
    <property type="entry name" value="PCuAC_sf"/>
</dbReference>
<dbReference type="HOGENOM" id="CLU_100939_1_2_6"/>
<dbReference type="OrthoDB" id="9796962at2"/>
<evidence type="ECO:0008006" key="3">
    <source>
        <dbReference type="Google" id="ProtNLM"/>
    </source>
</evidence>
<evidence type="ECO:0000313" key="1">
    <source>
        <dbReference type="EMBL" id="BAF61802.1"/>
    </source>
</evidence>
<dbReference type="Gene3D" id="2.60.40.1890">
    <property type="entry name" value="PCu(A)C copper chaperone"/>
    <property type="match status" value="1"/>
</dbReference>
<dbReference type="EMBL" id="AP009247">
    <property type="protein sequence ID" value="BAF61802.1"/>
    <property type="molecule type" value="Genomic_DNA"/>
</dbReference>
<dbReference type="eggNOG" id="COG2847">
    <property type="taxonomic scope" value="Bacteria"/>
</dbReference>
<dbReference type="Proteomes" id="UP000000247">
    <property type="component" value="Chromosome"/>
</dbReference>
<name>A5CW79_VESOH</name>
<organism evidence="1 2">
    <name type="scientific">Vesicomyosocius okutanii subsp. Calyptogena okutanii (strain HA)</name>
    <dbReference type="NCBI Taxonomy" id="412965"/>
    <lineage>
        <taxon>Bacteria</taxon>
        <taxon>Pseudomonadati</taxon>
        <taxon>Pseudomonadota</taxon>
        <taxon>Gammaproteobacteria</taxon>
        <taxon>Candidatus Pseudothioglobaceae</taxon>
        <taxon>Candidatus Vesicomyidisocius</taxon>
    </lineage>
</organism>
<dbReference type="InterPro" id="IPR058248">
    <property type="entry name" value="Lxx211020-like"/>
</dbReference>
<dbReference type="KEGG" id="vok:COSY_0690"/>
<dbReference type="SUPFAM" id="SSF110087">
    <property type="entry name" value="DR1885-like metal-binding protein"/>
    <property type="match status" value="1"/>
</dbReference>
<evidence type="ECO:0000313" key="2">
    <source>
        <dbReference type="Proteomes" id="UP000000247"/>
    </source>
</evidence>
<gene>
    <name evidence="1" type="ordered locus">COSY_0690</name>
</gene>
<accession>A5CW79</accession>
<dbReference type="PANTHER" id="PTHR36302:SF1">
    <property type="entry name" value="COPPER CHAPERONE PCU(A)C"/>
    <property type="match status" value="1"/>
</dbReference>
<dbReference type="RefSeq" id="WP_011930072.1">
    <property type="nucleotide sequence ID" value="NC_009465.1"/>
</dbReference>
<dbReference type="AlphaFoldDB" id="A5CW79"/>
<keyword evidence="2" id="KW-1185">Reference proteome</keyword>
<reference evidence="2" key="1">
    <citation type="journal article" date="2007" name="Curr. Biol.">
        <title>Reduced genome of the thioautotrophic intracellular symbiont in a deep-sea clam, Calyptogena okutanii.</title>
        <authorList>
            <person name="Kuwahara H."/>
            <person name="Yoshida T."/>
            <person name="Takaki Y."/>
            <person name="Shimamura S."/>
            <person name="Nishi S."/>
            <person name="Harada M."/>
            <person name="Matsuyama K."/>
            <person name="Takishita K."/>
            <person name="Kawato M."/>
            <person name="Uematsu K."/>
            <person name="Fujiwara Y."/>
            <person name="Sato T."/>
            <person name="Kato C."/>
            <person name="Kitagawa M."/>
            <person name="Kato I."/>
            <person name="Maruyama T."/>
        </authorList>
    </citation>
    <scope>NUCLEOTIDE SEQUENCE [LARGE SCALE GENOMIC DNA]</scope>
    <source>
        <strain evidence="2">HA</strain>
    </source>
</reference>
<proteinExistence type="predicted"/>